<keyword evidence="1" id="KW-1133">Transmembrane helix</keyword>
<evidence type="ECO:0000256" key="1">
    <source>
        <dbReference type="SAM" id="Phobius"/>
    </source>
</evidence>
<evidence type="ECO:0000313" key="3">
    <source>
        <dbReference type="WBParaSite" id="SMUV_0000084201-mRNA-1"/>
    </source>
</evidence>
<keyword evidence="2" id="KW-1185">Reference proteome</keyword>
<dbReference type="WBParaSite" id="SMUV_0000084201-mRNA-1">
    <property type="protein sequence ID" value="SMUV_0000084201-mRNA-1"/>
    <property type="gene ID" value="SMUV_0000084201"/>
</dbReference>
<keyword evidence="1" id="KW-0812">Transmembrane</keyword>
<feature type="transmembrane region" description="Helical" evidence="1">
    <location>
        <begin position="107"/>
        <end position="126"/>
    </location>
</feature>
<feature type="transmembrane region" description="Helical" evidence="1">
    <location>
        <begin position="76"/>
        <end position="95"/>
    </location>
</feature>
<protein>
    <submittedName>
        <fullName evidence="3">MARVEL domain-containing protein</fullName>
    </submittedName>
</protein>
<reference evidence="3" key="1">
    <citation type="submission" date="2017-02" db="UniProtKB">
        <authorList>
            <consortium name="WormBaseParasite"/>
        </authorList>
    </citation>
    <scope>IDENTIFICATION</scope>
</reference>
<dbReference type="AlphaFoldDB" id="A0A0N5A9Q7"/>
<feature type="transmembrane region" description="Helical" evidence="1">
    <location>
        <begin position="16"/>
        <end position="36"/>
    </location>
</feature>
<feature type="transmembrane region" description="Helical" evidence="1">
    <location>
        <begin position="48"/>
        <end position="69"/>
    </location>
</feature>
<organism evidence="2 3">
    <name type="scientific">Syphacia muris</name>
    <dbReference type="NCBI Taxonomy" id="451379"/>
    <lineage>
        <taxon>Eukaryota</taxon>
        <taxon>Metazoa</taxon>
        <taxon>Ecdysozoa</taxon>
        <taxon>Nematoda</taxon>
        <taxon>Chromadorea</taxon>
        <taxon>Rhabditida</taxon>
        <taxon>Spirurina</taxon>
        <taxon>Oxyuridomorpha</taxon>
        <taxon>Oxyuroidea</taxon>
        <taxon>Oxyuridae</taxon>
        <taxon>Syphacia</taxon>
    </lineage>
</organism>
<evidence type="ECO:0000313" key="2">
    <source>
        <dbReference type="Proteomes" id="UP000046393"/>
    </source>
</evidence>
<accession>A0A0N5A9Q7</accession>
<dbReference type="Proteomes" id="UP000046393">
    <property type="component" value="Unplaced"/>
</dbReference>
<sequence length="131" mass="14698">MGDIGINTRYLSSNRGIIKVLQIVLGFIICSLLYGGCFGEGRIGYCSGLNFVILIINIVLFIINFLNIISWRLERIYSVIASVLFLVGSVLIVWYLIEYRAHNNTSLIISAVHLHYFSVLTLLVGCKNLAR</sequence>
<proteinExistence type="predicted"/>
<name>A0A0N5A9Q7_9BILA</name>
<keyword evidence="1" id="KW-0472">Membrane</keyword>